<sequence length="150" mass="17003">MQCNTIECIHVTYNRKNNVCFLQHADTKQQILGMQYYSFNYASCAYYSGENWFLAAASQKSMKPGTATSLDSVLEKKSFSLDENLDFLLTTDSKSSFFSSFHPNIEQNLFTWHVESSDLTPGNVAFCGKDVWGTRLLRNLRGIAKELALT</sequence>
<evidence type="ECO:0000313" key="2">
    <source>
        <dbReference type="WBParaSite" id="nRc.2.0.1.t18921-RA"/>
    </source>
</evidence>
<name>A0A915IXJ8_ROMCU</name>
<dbReference type="Proteomes" id="UP000887565">
    <property type="component" value="Unplaced"/>
</dbReference>
<keyword evidence="1" id="KW-1185">Reference proteome</keyword>
<organism evidence="1 2">
    <name type="scientific">Romanomermis culicivorax</name>
    <name type="common">Nematode worm</name>
    <dbReference type="NCBI Taxonomy" id="13658"/>
    <lineage>
        <taxon>Eukaryota</taxon>
        <taxon>Metazoa</taxon>
        <taxon>Ecdysozoa</taxon>
        <taxon>Nematoda</taxon>
        <taxon>Enoplea</taxon>
        <taxon>Dorylaimia</taxon>
        <taxon>Mermithida</taxon>
        <taxon>Mermithoidea</taxon>
        <taxon>Mermithidae</taxon>
        <taxon>Romanomermis</taxon>
    </lineage>
</organism>
<reference evidence="2" key="1">
    <citation type="submission" date="2022-11" db="UniProtKB">
        <authorList>
            <consortium name="WormBaseParasite"/>
        </authorList>
    </citation>
    <scope>IDENTIFICATION</scope>
</reference>
<accession>A0A915IXJ8</accession>
<dbReference type="AlphaFoldDB" id="A0A915IXJ8"/>
<proteinExistence type="predicted"/>
<dbReference type="WBParaSite" id="nRc.2.0.1.t18921-RA">
    <property type="protein sequence ID" value="nRc.2.0.1.t18921-RA"/>
    <property type="gene ID" value="nRc.2.0.1.g18921"/>
</dbReference>
<protein>
    <submittedName>
        <fullName evidence="2">Uncharacterized protein</fullName>
    </submittedName>
</protein>
<evidence type="ECO:0000313" key="1">
    <source>
        <dbReference type="Proteomes" id="UP000887565"/>
    </source>
</evidence>